<accession>A0A8S1PBJ8</accession>
<evidence type="ECO:0000313" key="2">
    <source>
        <dbReference type="Proteomes" id="UP000692954"/>
    </source>
</evidence>
<sequence length="326" mass="38671">MNYFDFKLDVDDINQSKILLETIQKLKIDINKELDEFLRLINIKIQECYKIKDIYNLQDYEYLYHNNNQISFEHQFNNFLKHSQNILNTKQNKLYYINNDHFKILQFKPLINKFKEIQLFIHGNIEIAKRMLKSNKKQNAQELVNNQNQEKIIWKHQTLLKNGQKFKTYTFKKNTGFAETFLCKSGFDLKGIIMAQLFSGIDADGKLLDCQTNKHNLQFSIHEGLDLSTYYHQEEIELDHKKLNKIDQGYEILFNQIIFLKKGMTYTINVQPLTNEGLSTYLYAGKQGENQQYLKFLDKQMDLINQEVVSQQIFTQSPIPGLIIKI</sequence>
<name>A0A8S1PBJ8_9CILI</name>
<organism evidence="1 2">
    <name type="scientific">Paramecium sonneborni</name>
    <dbReference type="NCBI Taxonomy" id="65129"/>
    <lineage>
        <taxon>Eukaryota</taxon>
        <taxon>Sar</taxon>
        <taxon>Alveolata</taxon>
        <taxon>Ciliophora</taxon>
        <taxon>Intramacronucleata</taxon>
        <taxon>Oligohymenophorea</taxon>
        <taxon>Peniculida</taxon>
        <taxon>Parameciidae</taxon>
        <taxon>Paramecium</taxon>
    </lineage>
</organism>
<dbReference type="OrthoDB" id="307766at2759"/>
<dbReference type="EMBL" id="CAJJDN010000074">
    <property type="protein sequence ID" value="CAD8100632.1"/>
    <property type="molecule type" value="Genomic_DNA"/>
</dbReference>
<comment type="caution">
    <text evidence="1">The sequence shown here is derived from an EMBL/GenBank/DDBJ whole genome shotgun (WGS) entry which is preliminary data.</text>
</comment>
<protein>
    <submittedName>
        <fullName evidence="1">Uncharacterized protein</fullName>
    </submittedName>
</protein>
<reference evidence="1" key="1">
    <citation type="submission" date="2021-01" db="EMBL/GenBank/DDBJ databases">
        <authorList>
            <consortium name="Genoscope - CEA"/>
            <person name="William W."/>
        </authorList>
    </citation>
    <scope>NUCLEOTIDE SEQUENCE</scope>
</reference>
<dbReference type="Proteomes" id="UP000692954">
    <property type="component" value="Unassembled WGS sequence"/>
</dbReference>
<proteinExistence type="predicted"/>
<gene>
    <name evidence="1" type="ORF">PSON_ATCC_30995.1.T0740137</name>
</gene>
<dbReference type="AlphaFoldDB" id="A0A8S1PBJ8"/>
<keyword evidence="2" id="KW-1185">Reference proteome</keyword>
<evidence type="ECO:0000313" key="1">
    <source>
        <dbReference type="EMBL" id="CAD8100632.1"/>
    </source>
</evidence>